<accession>A0A0K2TN43</accession>
<evidence type="ECO:0000313" key="1">
    <source>
        <dbReference type="EMBL" id="CDW27067.1"/>
    </source>
</evidence>
<dbReference type="EMBL" id="HACA01009706">
    <property type="protein sequence ID" value="CDW27067.1"/>
    <property type="molecule type" value="Transcribed_RNA"/>
</dbReference>
<feature type="non-terminal residue" evidence="1">
    <location>
        <position position="1"/>
    </location>
</feature>
<organism evidence="1">
    <name type="scientific">Lepeophtheirus salmonis</name>
    <name type="common">Salmon louse</name>
    <name type="synonym">Caligus salmonis</name>
    <dbReference type="NCBI Taxonomy" id="72036"/>
    <lineage>
        <taxon>Eukaryota</taxon>
        <taxon>Metazoa</taxon>
        <taxon>Ecdysozoa</taxon>
        <taxon>Arthropoda</taxon>
        <taxon>Crustacea</taxon>
        <taxon>Multicrustacea</taxon>
        <taxon>Hexanauplia</taxon>
        <taxon>Copepoda</taxon>
        <taxon>Siphonostomatoida</taxon>
        <taxon>Caligidae</taxon>
        <taxon>Lepeophtheirus</taxon>
    </lineage>
</organism>
<dbReference type="OrthoDB" id="6380094at2759"/>
<dbReference type="AlphaFoldDB" id="A0A0K2TN43"/>
<reference evidence="1" key="1">
    <citation type="submission" date="2014-05" db="EMBL/GenBank/DDBJ databases">
        <authorList>
            <person name="Chronopoulou M."/>
        </authorList>
    </citation>
    <scope>NUCLEOTIDE SEQUENCE</scope>
    <source>
        <tissue evidence="1">Whole organism</tissue>
    </source>
</reference>
<proteinExistence type="predicted"/>
<protein>
    <submittedName>
        <fullName evidence="1">Uncharacterized protein</fullName>
    </submittedName>
</protein>
<name>A0A0K2TN43_LEPSM</name>
<sequence length="106" mass="12497">CSRLETASESSSSNNCWKFNCSIPQDYRFLKNREQILQYDRGEHNPERISIFGSEGALEDRPSCKDWACDGTFKCYPENYYQLFTLHITFGYISVPRLFILFPNKY</sequence>